<feature type="region of interest" description="Disordered" evidence="1">
    <location>
        <begin position="417"/>
        <end position="465"/>
    </location>
</feature>
<organism evidence="2 3">
    <name type="scientific">Lasiodiplodia theobromae</name>
    <dbReference type="NCBI Taxonomy" id="45133"/>
    <lineage>
        <taxon>Eukaryota</taxon>
        <taxon>Fungi</taxon>
        <taxon>Dikarya</taxon>
        <taxon>Ascomycota</taxon>
        <taxon>Pezizomycotina</taxon>
        <taxon>Dothideomycetes</taxon>
        <taxon>Dothideomycetes incertae sedis</taxon>
        <taxon>Botryosphaeriales</taxon>
        <taxon>Botryosphaeriaceae</taxon>
        <taxon>Lasiodiplodia</taxon>
    </lineage>
</organism>
<feature type="compositionally biased region" description="Acidic residues" evidence="1">
    <location>
        <begin position="255"/>
        <end position="271"/>
    </location>
</feature>
<feature type="region of interest" description="Disordered" evidence="1">
    <location>
        <begin position="239"/>
        <end position="294"/>
    </location>
</feature>
<feature type="compositionally biased region" description="Pro residues" evidence="1">
    <location>
        <begin position="522"/>
        <end position="547"/>
    </location>
</feature>
<gene>
    <name evidence="2" type="ORF">DBV05_g11670</name>
</gene>
<evidence type="ECO:0000313" key="2">
    <source>
        <dbReference type="EMBL" id="KAB2569666.1"/>
    </source>
</evidence>
<evidence type="ECO:0000313" key="3">
    <source>
        <dbReference type="Proteomes" id="UP000325902"/>
    </source>
</evidence>
<dbReference type="EMBL" id="VCHE01000178">
    <property type="protein sequence ID" value="KAB2569666.1"/>
    <property type="molecule type" value="Genomic_DNA"/>
</dbReference>
<dbReference type="OrthoDB" id="3944132at2759"/>
<evidence type="ECO:0000256" key="1">
    <source>
        <dbReference type="SAM" id="MobiDB-lite"/>
    </source>
</evidence>
<feature type="compositionally biased region" description="Low complexity" evidence="1">
    <location>
        <begin position="426"/>
        <end position="437"/>
    </location>
</feature>
<keyword evidence="3" id="KW-1185">Reference proteome</keyword>
<proteinExistence type="predicted"/>
<feature type="compositionally biased region" description="Basic and acidic residues" evidence="1">
    <location>
        <begin position="442"/>
        <end position="462"/>
    </location>
</feature>
<accession>A0A5N5CWH2</accession>
<protein>
    <submittedName>
        <fullName evidence="2">Uncharacterized protein</fullName>
    </submittedName>
</protein>
<dbReference type="AlphaFoldDB" id="A0A5N5CWH2"/>
<dbReference type="Proteomes" id="UP000325902">
    <property type="component" value="Unassembled WGS sequence"/>
</dbReference>
<comment type="caution">
    <text evidence="2">The sequence shown here is derived from an EMBL/GenBank/DDBJ whole genome shotgun (WGS) entry which is preliminary data.</text>
</comment>
<name>A0A5N5CWH2_9PEZI</name>
<feature type="compositionally biased region" description="Low complexity" evidence="1">
    <location>
        <begin position="548"/>
        <end position="561"/>
    </location>
</feature>
<feature type="region of interest" description="Disordered" evidence="1">
    <location>
        <begin position="522"/>
        <end position="561"/>
    </location>
</feature>
<sequence length="697" mass="74951">MESERFDLLDYVNEQVLAEWVDADTCETRTLGSLSTINKQDAGLSFRVGLDASLEQAFMRFSMNVSVRVSGRPRRRQLLLVLPLHVLSYKTSALEYDILRTSDIGESAAAVHDAGFSDSGFVLRAQFSLQEPGYVLMPKSNAKALRPSTSTAASHLAAIKSLSQALSFTLYIKPSDYAQQGVRMIYEYLRNDTLKQYPLHWDALYGDHGAQAVDWAQCELGGGGKGKGKAPELCGDAAAEEDDIEPPPPYVSEVRDDEQDEEEEEDEEEDAAAAAAPPRTPSPPPSFLAFHQAPSPFAFPPSPALVPPFLLSPTQCSGSSQGAPSPEVLVERSVTHYDSSSSAFSSPREVLSAAADQLSTHGGSDVFTIPATPECLPEIRVLLEAQAAAREREMAFRAAEREREREEQLLRAAAAAEEIGRKRRATSSPAASPPNASGKAGRRPETKRVHADDEYGGDHDEQGGGVDFLATAASALLSLHNAPTPPPPLFPPTTTTSFLPSYAALQSKLFPQLDIDTALLPLAPPEPARAPPPPPTTNQIALPPPKPSSSSSSSSSTPNPLASTLSTFLAHALALNPRLYSHPRLSRPLLAAGAAARNRDTAAFTRLRARIVAEVLWDADGTGEEKTTRGEEAEWYVADMEALVGWMLEVDAEADVRVWEELVGMGRAARGGDAEGYRWRKGCVLGSVCVGFGEGEV</sequence>
<reference evidence="2 3" key="1">
    <citation type="journal article" date="2019" name="Sci. Rep.">
        <title>A multi-omics analysis of the grapevine pathogen Lasiodiplodia theobromae reveals that temperature affects the expression of virulence- and pathogenicity-related genes.</title>
        <authorList>
            <person name="Felix C."/>
            <person name="Meneses R."/>
            <person name="Goncalves M.F.M."/>
            <person name="Tilleman L."/>
            <person name="Duarte A.S."/>
            <person name="Jorrin-Novo J.V."/>
            <person name="Van de Peer Y."/>
            <person name="Deforce D."/>
            <person name="Van Nieuwerburgh F."/>
            <person name="Esteves A.C."/>
            <person name="Alves A."/>
        </authorList>
    </citation>
    <scope>NUCLEOTIDE SEQUENCE [LARGE SCALE GENOMIC DNA]</scope>
    <source>
        <strain evidence="2 3">LA-SOL3</strain>
    </source>
</reference>